<dbReference type="PANTHER" id="PTHR43751">
    <property type="entry name" value="SULFATASE"/>
    <property type="match status" value="1"/>
</dbReference>
<dbReference type="RefSeq" id="WP_062195163.1">
    <property type="nucleotide sequence ID" value="NZ_DF967965.1"/>
</dbReference>
<reference evidence="3 4" key="1">
    <citation type="journal article" date="2018" name="Nat. Biotechnol.">
        <title>A standardized bacterial taxonomy based on genome phylogeny substantially revises the tree of life.</title>
        <authorList>
            <person name="Parks D.H."/>
            <person name="Chuvochina M."/>
            <person name="Waite D.W."/>
            <person name="Rinke C."/>
            <person name="Skarshewski A."/>
            <person name="Chaumeil P.A."/>
            <person name="Hugenholtz P."/>
        </authorList>
    </citation>
    <scope>NUCLEOTIDE SEQUENCE [LARGE SCALE GENOMIC DNA]</scope>
    <source>
        <strain evidence="3">UBA8781</strain>
    </source>
</reference>
<feature type="transmembrane region" description="Helical" evidence="1">
    <location>
        <begin position="113"/>
        <end position="141"/>
    </location>
</feature>
<evidence type="ECO:0000313" key="3">
    <source>
        <dbReference type="EMBL" id="HCE16762.1"/>
    </source>
</evidence>
<dbReference type="OrthoDB" id="9803751at2"/>
<feature type="transmembrane region" description="Helical" evidence="1">
    <location>
        <begin position="15"/>
        <end position="36"/>
    </location>
</feature>
<comment type="caution">
    <text evidence="3">The sequence shown here is derived from an EMBL/GenBank/DDBJ whole genome shotgun (WGS) entry which is preliminary data.</text>
</comment>
<proteinExistence type="predicted"/>
<dbReference type="PANTHER" id="PTHR43751:SF3">
    <property type="entry name" value="SULFATASE N-TERMINAL DOMAIN-CONTAINING PROTEIN"/>
    <property type="match status" value="1"/>
</dbReference>
<feature type="transmembrane region" description="Helical" evidence="1">
    <location>
        <begin position="85"/>
        <end position="106"/>
    </location>
</feature>
<name>A0A3D1JE12_9CHLR</name>
<gene>
    <name evidence="3" type="ORF">DEQ80_02770</name>
</gene>
<protein>
    <submittedName>
        <fullName evidence="3">DUF229 domain-containing protein</fullName>
    </submittedName>
</protein>
<dbReference type="Proteomes" id="UP000264141">
    <property type="component" value="Unassembled WGS sequence"/>
</dbReference>
<keyword evidence="1" id="KW-0472">Membrane</keyword>
<feature type="transmembrane region" description="Helical" evidence="1">
    <location>
        <begin position="161"/>
        <end position="180"/>
    </location>
</feature>
<dbReference type="STRING" id="229919.GCA_001050195_02813"/>
<dbReference type="InterPro" id="IPR017850">
    <property type="entry name" value="Alkaline_phosphatase_core_sf"/>
</dbReference>
<keyword evidence="1" id="KW-1133">Transmembrane helix</keyword>
<accession>A0A3D1JE12</accession>
<sequence length="639" mass="71910">MLKRFSPFSSHEPSWSGLFLTTLLSAFAYALLEWLFLTTKPSVIAILPFSEKLRILLLSFALVNGAAYLLLAGLLMAWLALRWSLWKWLGVLLPTGILSGLTLLLADNFTYTLFHFGVSTSAGWSRALYLLGFLIVLYLWTREVSGWLAGLTARQQGKRSWITPAALSGLTALLLGLTYVSPQAVHPPLWSAGAAARKTLPHILLITADGLNANHLSAYGYERDTTPNLRQLAERSLVGENAYSNSANTAGGVVAILTGKYPTTNRLLYPPDVLKGENAFQHLPYILKSYGYTSVQYSFPYFVDAYALNIQSGFDVANGTVFQQSAFLTRLQNLFDESGAGYLYELIKRLADRLRHIFFLKDMTNYRLLLPTNPQALPFEYRDVENLRQVLDALTTSNKPVFAHLHWMGTHPLGRKFYPKVQVFSQGQTVETQGEFNPDFYDDKILEFDQALGQILDTLEASGLMDQTIVVIASDHGFMFNNLARLPWVIHFPEDAYARRIRQEVQNIDIAPTLLEYLGIPIPEWMEGNSVLRADPGNRLIFGTGVGDTVKTENGFLVEETVKPPFYNFGFVSVISCNHWYRLKLNSRIWENGKFEDGTAPCTPISEEEAFDAIVLHLKNREFDITSIQDFKLVHPLKH</sequence>
<dbReference type="CDD" id="cd16148">
    <property type="entry name" value="sulfatase_like"/>
    <property type="match status" value="1"/>
</dbReference>
<dbReference type="Pfam" id="PF00884">
    <property type="entry name" value="Sulfatase"/>
    <property type="match status" value="1"/>
</dbReference>
<keyword evidence="1" id="KW-0812">Transmembrane</keyword>
<feature type="transmembrane region" description="Helical" evidence="1">
    <location>
        <begin position="56"/>
        <end position="79"/>
    </location>
</feature>
<dbReference type="SUPFAM" id="SSF53649">
    <property type="entry name" value="Alkaline phosphatase-like"/>
    <property type="match status" value="1"/>
</dbReference>
<dbReference type="InterPro" id="IPR052701">
    <property type="entry name" value="GAG_Ulvan_Degrading_Sulfatases"/>
</dbReference>
<dbReference type="EMBL" id="DPBP01000011">
    <property type="protein sequence ID" value="HCE16762.1"/>
    <property type="molecule type" value="Genomic_DNA"/>
</dbReference>
<dbReference type="AlphaFoldDB" id="A0A3D1JE12"/>
<evidence type="ECO:0000259" key="2">
    <source>
        <dbReference type="Pfam" id="PF00884"/>
    </source>
</evidence>
<evidence type="ECO:0000256" key="1">
    <source>
        <dbReference type="SAM" id="Phobius"/>
    </source>
</evidence>
<feature type="domain" description="Sulfatase N-terminal" evidence="2">
    <location>
        <begin position="201"/>
        <end position="520"/>
    </location>
</feature>
<organism evidence="3 4">
    <name type="scientific">Anaerolinea thermolimosa</name>
    <dbReference type="NCBI Taxonomy" id="229919"/>
    <lineage>
        <taxon>Bacteria</taxon>
        <taxon>Bacillati</taxon>
        <taxon>Chloroflexota</taxon>
        <taxon>Anaerolineae</taxon>
        <taxon>Anaerolineales</taxon>
        <taxon>Anaerolineaceae</taxon>
        <taxon>Anaerolinea</taxon>
    </lineage>
</organism>
<evidence type="ECO:0000313" key="4">
    <source>
        <dbReference type="Proteomes" id="UP000264141"/>
    </source>
</evidence>
<dbReference type="InterPro" id="IPR000917">
    <property type="entry name" value="Sulfatase_N"/>
</dbReference>
<dbReference type="Gene3D" id="3.40.720.10">
    <property type="entry name" value="Alkaline Phosphatase, subunit A"/>
    <property type="match status" value="1"/>
</dbReference>